<protein>
    <submittedName>
        <fullName evidence="1">Uncharacterized protein</fullName>
    </submittedName>
</protein>
<evidence type="ECO:0000313" key="2">
    <source>
        <dbReference type="Proteomes" id="UP000240934"/>
    </source>
</evidence>
<keyword evidence="2" id="KW-1185">Reference proteome</keyword>
<reference evidence="1 2" key="1">
    <citation type="submission" date="2017-10" db="EMBL/GenBank/DDBJ databases">
        <title>Antibacterial composition for extension of chilled fish shelf life and decreasing of risk of food-borne infections, bacteriophage strains for its preparation.</title>
        <authorList>
            <person name="Zulkarneev E.R."/>
            <person name="Aleshkin A.V."/>
            <person name="Rubalsky O.V."/>
            <person name="Kiseleva I.A."/>
            <person name="Rubalskii E.O."/>
            <person name="Lebedev S.N."/>
        </authorList>
    </citation>
    <scope>NUCLEOTIDE SEQUENCE [LARGE SCALE GENOMIC DNA]</scope>
</reference>
<gene>
    <name evidence="1" type="ORF">Ah1_00052</name>
</gene>
<evidence type="ECO:0000313" key="1">
    <source>
        <dbReference type="EMBL" id="AUE22593.1"/>
    </source>
</evidence>
<dbReference type="Proteomes" id="UP000240934">
    <property type="component" value="Segment"/>
</dbReference>
<sequence>MQAKAKIVKLDQVDSSEWEFAYGDEVFGKLLKAQVYGEHVTIICACADNYFDIVLQDGTKVDAIHGMHLSEI</sequence>
<proteinExistence type="predicted"/>
<dbReference type="EMBL" id="MG250483">
    <property type="protein sequence ID" value="AUE22593.1"/>
    <property type="molecule type" value="Genomic_DNA"/>
</dbReference>
<organism evidence="1 2">
    <name type="scientific">Aeromonas phage Ah1</name>
    <dbReference type="NCBI Taxonomy" id="2053701"/>
    <lineage>
        <taxon>Viruses</taxon>
        <taxon>Duplodnaviria</taxon>
        <taxon>Heunggongvirae</taxon>
        <taxon>Uroviricota</taxon>
        <taxon>Caudoviricetes</taxon>
        <taxon>Pantevenvirales</taxon>
        <taxon>Straboviridae</taxon>
        <taxon>Cinqassovirus</taxon>
        <taxon>Cinqassovirus ah1</taxon>
    </lineage>
</organism>
<accession>A0A2H4YEJ6</accession>
<name>A0A2H4YEJ6_9CAUD</name>